<name>A0AAW0D7B7_9AGAR</name>
<evidence type="ECO:0000313" key="3">
    <source>
        <dbReference type="Proteomes" id="UP001362999"/>
    </source>
</evidence>
<evidence type="ECO:0000313" key="2">
    <source>
        <dbReference type="EMBL" id="KAK7048630.1"/>
    </source>
</evidence>
<reference evidence="2 3" key="1">
    <citation type="journal article" date="2024" name="J Genomics">
        <title>Draft genome sequencing and assembly of Favolaschia claudopus CIRM-BRFM 2984 isolated from oak limbs.</title>
        <authorList>
            <person name="Navarro D."/>
            <person name="Drula E."/>
            <person name="Chaduli D."/>
            <person name="Cazenave R."/>
            <person name="Ahrendt S."/>
            <person name="Wang J."/>
            <person name="Lipzen A."/>
            <person name="Daum C."/>
            <person name="Barry K."/>
            <person name="Grigoriev I.V."/>
            <person name="Favel A."/>
            <person name="Rosso M.N."/>
            <person name="Martin F."/>
        </authorList>
    </citation>
    <scope>NUCLEOTIDE SEQUENCE [LARGE SCALE GENOMIC DNA]</scope>
    <source>
        <strain evidence="2 3">CIRM-BRFM 2984</strain>
    </source>
</reference>
<protein>
    <submittedName>
        <fullName evidence="2">Uncharacterized protein</fullName>
    </submittedName>
</protein>
<organism evidence="2 3">
    <name type="scientific">Favolaschia claudopus</name>
    <dbReference type="NCBI Taxonomy" id="2862362"/>
    <lineage>
        <taxon>Eukaryota</taxon>
        <taxon>Fungi</taxon>
        <taxon>Dikarya</taxon>
        <taxon>Basidiomycota</taxon>
        <taxon>Agaricomycotina</taxon>
        <taxon>Agaricomycetes</taxon>
        <taxon>Agaricomycetidae</taxon>
        <taxon>Agaricales</taxon>
        <taxon>Marasmiineae</taxon>
        <taxon>Mycenaceae</taxon>
        <taxon>Favolaschia</taxon>
    </lineage>
</organism>
<proteinExistence type="predicted"/>
<dbReference type="AlphaFoldDB" id="A0AAW0D7B7"/>
<accession>A0AAW0D7B7</accession>
<comment type="caution">
    <text evidence="2">The sequence shown here is derived from an EMBL/GenBank/DDBJ whole genome shotgun (WGS) entry which is preliminary data.</text>
</comment>
<evidence type="ECO:0000256" key="1">
    <source>
        <dbReference type="SAM" id="MobiDB-lite"/>
    </source>
</evidence>
<gene>
    <name evidence="2" type="ORF">R3P38DRAFT_2764565</name>
</gene>
<sequence>MAPLHAPGGGAFIYASLFSIYSTREQIFQQLESEKEVKQTSTVADIREMEFEISWDDSSSLVGVKYHIHKVLIRVNARVLRKGSTYGVPLKTLIETESVNHWPSVKLTPSRQGWQALAAHTSPISLKLPSLTSPSNRAIAYQVVSDGPEVQYHTLRTERPMFSFLVKPTMRLAVQKIFGSSNTKKKLELARQPAARTAPSPRHGH</sequence>
<dbReference type="EMBL" id="JAWWNJ010000009">
    <property type="protein sequence ID" value="KAK7048630.1"/>
    <property type="molecule type" value="Genomic_DNA"/>
</dbReference>
<keyword evidence="3" id="KW-1185">Reference proteome</keyword>
<feature type="region of interest" description="Disordered" evidence="1">
    <location>
        <begin position="185"/>
        <end position="205"/>
    </location>
</feature>
<dbReference type="Proteomes" id="UP001362999">
    <property type="component" value="Unassembled WGS sequence"/>
</dbReference>